<dbReference type="SUPFAM" id="SSF103473">
    <property type="entry name" value="MFS general substrate transporter"/>
    <property type="match status" value="1"/>
</dbReference>
<keyword evidence="6 8" id="KW-1133">Transmembrane helix</keyword>
<dbReference type="GO" id="GO:0042910">
    <property type="term" value="F:xenobiotic transmembrane transporter activity"/>
    <property type="evidence" value="ECO:0007669"/>
    <property type="project" value="InterPro"/>
</dbReference>
<evidence type="ECO:0000256" key="2">
    <source>
        <dbReference type="ARBA" id="ARBA00006236"/>
    </source>
</evidence>
<dbReference type="CDD" id="cd17320">
    <property type="entry name" value="MFS_MdfA_MDR_like"/>
    <property type="match status" value="1"/>
</dbReference>
<evidence type="ECO:0000256" key="5">
    <source>
        <dbReference type="ARBA" id="ARBA00022692"/>
    </source>
</evidence>
<feature type="domain" description="Major facilitator superfamily (MFS) profile" evidence="9">
    <location>
        <begin position="11"/>
        <end position="391"/>
    </location>
</feature>
<dbReference type="InterPro" id="IPR036259">
    <property type="entry name" value="MFS_trans_sf"/>
</dbReference>
<comment type="similarity">
    <text evidence="2 8">Belongs to the major facilitator superfamily. Bcr/CmlA family.</text>
</comment>
<reference evidence="10" key="1">
    <citation type="journal article" date="2016" name="Genome Announc.">
        <title>Draft Genome Sequences of Two Novel Amoeba-Resistant Intranuclear Bacteria, 'Candidatus Berkiella cookevillensis' and 'Candidatus Berkiella aquae'.</title>
        <authorList>
            <person name="Mehari Y.T."/>
            <person name="Arivett B.A."/>
            <person name="Farone A.L."/>
            <person name="Gunderson J.H."/>
            <person name="Farone M.B."/>
        </authorList>
    </citation>
    <scope>NUCLEOTIDE SEQUENCE</scope>
    <source>
        <strain evidence="10">CC99</strain>
    </source>
</reference>
<dbReference type="InterPro" id="IPR050189">
    <property type="entry name" value="MFS_Efflux_Transporters"/>
</dbReference>
<sequence length="392" mass="42857">MTSSNNTMFRFIALLTPMVLLMGLALDLYIPSQQIMMRALDLNFPQIQWTMTIYMYCFGLGQLIVGPITDRFGRRIPLFVSILFYIAGSVLTASVDQYLHILIGRSLEALGACGAMVIALALVRDKYEGNNAIKAFTYLRSMSTLAPIIAPSLGVFLALHYGWRADFYFLAFLGMLALMCGFGIEYPPHTIAVSKPSNFLKTYWHILKNVSFRRYAVCAAMVQTVMFSYFSISPVIYLQHLQLSETYFAILFSVNASAFLLAAFIFASLIAKLGVKKSVSIGALLYVSAGILVWIMQHYLGMCIETLLIPGMIASAGCAFALGPSCTGALKPFKEQSGKAAALLGCIEFMLGGMLGACVVYIPPTNVLPFALSLIAAGSIIFLNLALEQSKN</sequence>
<keyword evidence="5 8" id="KW-0812">Transmembrane</keyword>
<dbReference type="Pfam" id="PF07690">
    <property type="entry name" value="MFS_1"/>
    <property type="match status" value="1"/>
</dbReference>
<keyword evidence="11" id="KW-1185">Reference proteome</keyword>
<protein>
    <recommendedName>
        <fullName evidence="8">Bcr/CflA family efflux transporter</fullName>
    </recommendedName>
</protein>
<evidence type="ECO:0000256" key="1">
    <source>
        <dbReference type="ARBA" id="ARBA00004651"/>
    </source>
</evidence>
<feature type="transmembrane region" description="Helical" evidence="8">
    <location>
        <begin position="307"/>
        <end position="330"/>
    </location>
</feature>
<keyword evidence="4" id="KW-1003">Cell membrane</keyword>
<accession>A0AAE3L4F1</accession>
<comment type="caution">
    <text evidence="8">Lacks conserved residue(s) required for the propagation of feature annotation.</text>
</comment>
<dbReference type="PANTHER" id="PTHR43124">
    <property type="entry name" value="PURINE EFFLUX PUMP PBUE"/>
    <property type="match status" value="1"/>
</dbReference>
<dbReference type="PROSITE" id="PS50850">
    <property type="entry name" value="MFS"/>
    <property type="match status" value="1"/>
</dbReference>
<dbReference type="InterPro" id="IPR011701">
    <property type="entry name" value="MFS"/>
</dbReference>
<feature type="transmembrane region" description="Helical" evidence="8">
    <location>
        <begin position="368"/>
        <end position="387"/>
    </location>
</feature>
<feature type="transmembrane region" description="Helical" evidence="8">
    <location>
        <begin position="144"/>
        <end position="161"/>
    </location>
</feature>
<keyword evidence="7 8" id="KW-0472">Membrane</keyword>
<comment type="subcellular location">
    <subcellularLocation>
        <location evidence="8">Cell inner membrane</location>
        <topology evidence="8">Multi-pass membrane protein</topology>
    </subcellularLocation>
    <subcellularLocation>
        <location evidence="1">Cell membrane</location>
        <topology evidence="1">Multi-pass membrane protein</topology>
    </subcellularLocation>
</comment>
<dbReference type="PANTHER" id="PTHR43124:SF3">
    <property type="entry name" value="CHLORAMPHENICOL EFFLUX PUMP RV0191"/>
    <property type="match status" value="1"/>
</dbReference>
<name>A0AAE3L4F1_9GAMM</name>
<evidence type="ECO:0000256" key="8">
    <source>
        <dbReference type="RuleBase" id="RU365088"/>
    </source>
</evidence>
<comment type="caution">
    <text evidence="10">The sequence shown here is derived from an EMBL/GenBank/DDBJ whole genome shotgun (WGS) entry which is preliminary data.</text>
</comment>
<feature type="transmembrane region" description="Helical" evidence="8">
    <location>
        <begin position="167"/>
        <end position="186"/>
    </location>
</feature>
<gene>
    <name evidence="10" type="ORF">CC99x_007120</name>
</gene>
<feature type="transmembrane region" description="Helical" evidence="8">
    <location>
        <begin position="249"/>
        <end position="271"/>
    </location>
</feature>
<feature type="transmembrane region" description="Helical" evidence="8">
    <location>
        <begin position="283"/>
        <end position="301"/>
    </location>
</feature>
<evidence type="ECO:0000313" key="11">
    <source>
        <dbReference type="Proteomes" id="UP000051494"/>
    </source>
</evidence>
<feature type="transmembrane region" description="Helical" evidence="8">
    <location>
        <begin position="215"/>
        <end position="237"/>
    </location>
</feature>
<dbReference type="GO" id="GO:0005886">
    <property type="term" value="C:plasma membrane"/>
    <property type="evidence" value="ECO:0007669"/>
    <property type="project" value="UniProtKB-SubCell"/>
</dbReference>
<dbReference type="Proteomes" id="UP000051494">
    <property type="component" value="Unassembled WGS sequence"/>
</dbReference>
<proteinExistence type="inferred from homology"/>
<evidence type="ECO:0000256" key="7">
    <source>
        <dbReference type="ARBA" id="ARBA00023136"/>
    </source>
</evidence>
<evidence type="ECO:0000259" key="9">
    <source>
        <dbReference type="PROSITE" id="PS50850"/>
    </source>
</evidence>
<reference evidence="10" key="2">
    <citation type="submission" date="2021-06" db="EMBL/GenBank/DDBJ databases">
        <title>Genomic Description and Analysis of Intracellular Bacteria, Candidatus Berkiella cookevillensis and Candidatus Berkiella aquae.</title>
        <authorList>
            <person name="Kidane D.T."/>
            <person name="Mehari Y.T."/>
            <person name="Rice F.C."/>
            <person name="Arivett B.A."/>
            <person name="Farone A.L."/>
            <person name="Berk S.G."/>
            <person name="Farone M.B."/>
        </authorList>
    </citation>
    <scope>NUCLEOTIDE SEQUENCE</scope>
    <source>
        <strain evidence="10">CC99</strain>
    </source>
</reference>
<dbReference type="NCBIfam" id="TIGR00710">
    <property type="entry name" value="efflux_Bcr_CflA"/>
    <property type="match status" value="1"/>
</dbReference>
<dbReference type="EMBL" id="LKHV02000001">
    <property type="protein sequence ID" value="MCS5708677.1"/>
    <property type="molecule type" value="Genomic_DNA"/>
</dbReference>
<keyword evidence="3 8" id="KW-0813">Transport</keyword>
<evidence type="ECO:0000313" key="10">
    <source>
        <dbReference type="EMBL" id="MCS5708677.1"/>
    </source>
</evidence>
<feature type="transmembrane region" description="Helical" evidence="8">
    <location>
        <begin position="342"/>
        <end position="362"/>
    </location>
</feature>
<dbReference type="GO" id="GO:1990961">
    <property type="term" value="P:xenobiotic detoxification by transmembrane export across the plasma membrane"/>
    <property type="evidence" value="ECO:0007669"/>
    <property type="project" value="InterPro"/>
</dbReference>
<evidence type="ECO:0000256" key="4">
    <source>
        <dbReference type="ARBA" id="ARBA00022475"/>
    </source>
</evidence>
<dbReference type="Gene3D" id="1.20.1720.10">
    <property type="entry name" value="Multidrug resistance protein D"/>
    <property type="match status" value="1"/>
</dbReference>
<dbReference type="AlphaFoldDB" id="A0AAE3L4F1"/>
<feature type="transmembrane region" description="Helical" evidence="8">
    <location>
        <begin position="101"/>
        <end position="123"/>
    </location>
</feature>
<evidence type="ECO:0000256" key="3">
    <source>
        <dbReference type="ARBA" id="ARBA00022448"/>
    </source>
</evidence>
<evidence type="ECO:0000256" key="6">
    <source>
        <dbReference type="ARBA" id="ARBA00022989"/>
    </source>
</evidence>
<organism evidence="10 11">
    <name type="scientific">Candidatus Berkiella cookevillensis</name>
    <dbReference type="NCBI Taxonomy" id="437022"/>
    <lineage>
        <taxon>Bacteria</taxon>
        <taxon>Pseudomonadati</taxon>
        <taxon>Pseudomonadota</taxon>
        <taxon>Gammaproteobacteria</taxon>
        <taxon>Candidatus Berkiellales</taxon>
        <taxon>Candidatus Berkiellaceae</taxon>
        <taxon>Candidatus Berkiella</taxon>
    </lineage>
</organism>
<feature type="transmembrane region" description="Helical" evidence="8">
    <location>
        <begin position="49"/>
        <end position="69"/>
    </location>
</feature>
<feature type="transmembrane region" description="Helical" evidence="8">
    <location>
        <begin position="76"/>
        <end position="95"/>
    </location>
</feature>
<keyword evidence="8" id="KW-0997">Cell inner membrane</keyword>
<dbReference type="InterPro" id="IPR020846">
    <property type="entry name" value="MFS_dom"/>
</dbReference>
<dbReference type="RefSeq" id="WP_083477360.1">
    <property type="nucleotide sequence ID" value="NZ_LKHV02000001.1"/>
</dbReference>
<dbReference type="InterPro" id="IPR004812">
    <property type="entry name" value="Efflux_drug-R_Bcr/CmlA"/>
</dbReference>